<organism evidence="2 3">
    <name type="scientific">Acropora cervicornis</name>
    <name type="common">Staghorn coral</name>
    <dbReference type="NCBI Taxonomy" id="6130"/>
    <lineage>
        <taxon>Eukaryota</taxon>
        <taxon>Metazoa</taxon>
        <taxon>Cnidaria</taxon>
        <taxon>Anthozoa</taxon>
        <taxon>Hexacorallia</taxon>
        <taxon>Scleractinia</taxon>
        <taxon>Astrocoeniina</taxon>
        <taxon>Acroporidae</taxon>
        <taxon>Acropora</taxon>
    </lineage>
</organism>
<reference evidence="2" key="2">
    <citation type="journal article" date="2023" name="Science">
        <title>Genomic signatures of disease resistance in endangered staghorn corals.</title>
        <authorList>
            <person name="Vollmer S.V."/>
            <person name="Selwyn J.D."/>
            <person name="Despard B.A."/>
            <person name="Roesel C.L."/>
        </authorList>
    </citation>
    <scope>NUCLEOTIDE SEQUENCE</scope>
    <source>
        <strain evidence="2">K2</strain>
    </source>
</reference>
<feature type="compositionally biased region" description="Polar residues" evidence="1">
    <location>
        <begin position="42"/>
        <end position="58"/>
    </location>
</feature>
<evidence type="ECO:0000313" key="2">
    <source>
        <dbReference type="EMBL" id="KAK2559395.1"/>
    </source>
</evidence>
<dbReference type="Proteomes" id="UP001249851">
    <property type="component" value="Unassembled WGS sequence"/>
</dbReference>
<evidence type="ECO:0000256" key="1">
    <source>
        <dbReference type="SAM" id="MobiDB-lite"/>
    </source>
</evidence>
<evidence type="ECO:0000313" key="3">
    <source>
        <dbReference type="Proteomes" id="UP001249851"/>
    </source>
</evidence>
<dbReference type="EMBL" id="JARQWQ010000040">
    <property type="protein sequence ID" value="KAK2559395.1"/>
    <property type="molecule type" value="Genomic_DNA"/>
</dbReference>
<reference evidence="2" key="1">
    <citation type="journal article" date="2023" name="G3 (Bethesda)">
        <title>Whole genome assembly and annotation of the endangered Caribbean coral Acropora cervicornis.</title>
        <authorList>
            <person name="Selwyn J.D."/>
            <person name="Vollmer S.V."/>
        </authorList>
    </citation>
    <scope>NUCLEOTIDE SEQUENCE</scope>
    <source>
        <strain evidence="2">K2</strain>
    </source>
</reference>
<feature type="compositionally biased region" description="Basic and acidic residues" evidence="1">
    <location>
        <begin position="1"/>
        <end position="11"/>
    </location>
</feature>
<gene>
    <name evidence="2" type="ORF">P5673_018016</name>
</gene>
<name>A0AAD9QDU6_ACRCE</name>
<comment type="caution">
    <text evidence="2">The sequence shown here is derived from an EMBL/GenBank/DDBJ whole genome shotgun (WGS) entry which is preliminary data.</text>
</comment>
<accession>A0AAD9QDU6</accession>
<sequence length="66" mass="7135">MAHENESRELAEIGCGGGYSSEFDEHETTASYNNNLNDNINSTHTTNSSDASPYNNVNGKIITGIQ</sequence>
<feature type="region of interest" description="Disordered" evidence="1">
    <location>
        <begin position="1"/>
        <end position="66"/>
    </location>
</feature>
<proteinExistence type="predicted"/>
<dbReference type="AlphaFoldDB" id="A0AAD9QDU6"/>
<keyword evidence="3" id="KW-1185">Reference proteome</keyword>
<protein>
    <submittedName>
        <fullName evidence="2">Uncharacterized protein</fullName>
    </submittedName>
</protein>